<feature type="active site" evidence="5 6">
    <location>
        <position position="200"/>
    </location>
</feature>
<proteinExistence type="inferred from homology"/>
<evidence type="ECO:0000313" key="10">
    <source>
        <dbReference type="EMBL" id="OIJ10357.1"/>
    </source>
</evidence>
<sequence>MGNKIKVLIIDDSALVRELLKRILSKDQEIEVVGSTVDPIYAIKKLKEFKPDVITLDLEMPRMDGLTFLRKLMAVIPTPVIIISSRAEKGSEISLKALELGAIDVVLKPSAMLQSSFFDIEEEIIIKVKSAAKVNMTELRKQARKKIASRNEVTPATIQLLQSNTDKIIAIGASTGGTVAIRSILEQLPANLPGILIVLHMPVGFTSSYAESLNASCRLTVKEAVNGELLRKGFAYIAPGGKHILLKKSHQKGYFISLEETPPVNRHRPSVDVLFSSVTREAKNNCIGVILTGMGNDGANGLKEMHDNGAWTIAQDEKTSIVYGMPKQAIKLGAVDEVIPLQEMPNAIVQALQK</sequence>
<comment type="PTM">
    <text evidence="5">Phosphorylated by CheA. Phosphorylation of the N-terminal regulatory domain activates the methylesterase activity.</text>
</comment>
<dbReference type="GO" id="GO:0006935">
    <property type="term" value="P:chemotaxis"/>
    <property type="evidence" value="ECO:0007669"/>
    <property type="project" value="UniProtKB-UniRule"/>
</dbReference>
<dbReference type="Proteomes" id="UP000180098">
    <property type="component" value="Unassembled WGS sequence"/>
</dbReference>
<dbReference type="NCBIfam" id="NF001965">
    <property type="entry name" value="PRK00742.1"/>
    <property type="match status" value="1"/>
</dbReference>
<accession>A0A1S2LF68</accession>
<dbReference type="CDD" id="cd17541">
    <property type="entry name" value="REC_CheB-like"/>
    <property type="match status" value="1"/>
</dbReference>
<comment type="similarity">
    <text evidence="5">Belongs to the CheB family.</text>
</comment>
<protein>
    <recommendedName>
        <fullName evidence="5">Protein-glutamate methylesterase/protein-glutamine glutaminase</fullName>
        <ecNumber evidence="5">3.1.1.61</ecNumber>
        <ecNumber evidence="5">3.5.1.44</ecNumber>
    </recommendedName>
</protein>
<dbReference type="PROSITE" id="PS50110">
    <property type="entry name" value="RESPONSE_REGULATORY"/>
    <property type="match status" value="1"/>
</dbReference>
<comment type="domain">
    <text evidence="5">Contains a C-terminal catalytic domain, and an N-terminal region which modulates catalytic activity.</text>
</comment>
<evidence type="ECO:0000256" key="7">
    <source>
        <dbReference type="PROSITE-ProRule" id="PRU00169"/>
    </source>
</evidence>
<dbReference type="Gene3D" id="3.40.50.180">
    <property type="entry name" value="Methylesterase CheB, C-terminal domain"/>
    <property type="match status" value="1"/>
</dbReference>
<evidence type="ECO:0000256" key="6">
    <source>
        <dbReference type="PROSITE-ProRule" id="PRU00050"/>
    </source>
</evidence>
<dbReference type="CDD" id="cd16432">
    <property type="entry name" value="CheB_Rec"/>
    <property type="match status" value="1"/>
</dbReference>
<dbReference type="SUPFAM" id="SSF52172">
    <property type="entry name" value="CheY-like"/>
    <property type="match status" value="1"/>
</dbReference>
<evidence type="ECO:0000256" key="1">
    <source>
        <dbReference type="ARBA" id="ARBA00022490"/>
    </source>
</evidence>
<dbReference type="NCBIfam" id="NF009206">
    <property type="entry name" value="PRK12555.1"/>
    <property type="match status" value="1"/>
</dbReference>
<comment type="function">
    <text evidence="5">Involved in chemotaxis. Part of a chemotaxis signal transduction system that modulates chemotaxis in response to various stimuli. Catalyzes the demethylation of specific methylglutamate residues introduced into the chemoreceptors (methyl-accepting chemotaxis proteins or MCP) by CheR. Also mediates the irreversible deamidation of specific glutamine residues to glutamic acid.</text>
</comment>
<keyword evidence="1 5" id="KW-0963">Cytoplasm</keyword>
<dbReference type="EMBL" id="MLQQ01000040">
    <property type="protein sequence ID" value="OIJ10357.1"/>
    <property type="molecule type" value="Genomic_DNA"/>
</dbReference>
<dbReference type="GO" id="GO:0000156">
    <property type="term" value="F:phosphorelay response regulator activity"/>
    <property type="evidence" value="ECO:0007669"/>
    <property type="project" value="InterPro"/>
</dbReference>
<evidence type="ECO:0000259" key="9">
    <source>
        <dbReference type="PROSITE" id="PS50122"/>
    </source>
</evidence>
<feature type="modified residue" description="4-aspartylphosphate" evidence="5 7">
    <location>
        <position position="57"/>
    </location>
</feature>
<name>A0A1S2LF68_9BACI</name>
<feature type="domain" description="CheB-type methylesterase" evidence="9">
    <location>
        <begin position="162"/>
        <end position="354"/>
    </location>
</feature>
<comment type="catalytic activity">
    <reaction evidence="4 5">
        <text>[protein]-L-glutamate 5-O-methyl ester + H2O = L-glutamyl-[protein] + methanol + H(+)</text>
        <dbReference type="Rhea" id="RHEA:23236"/>
        <dbReference type="Rhea" id="RHEA-COMP:10208"/>
        <dbReference type="Rhea" id="RHEA-COMP:10311"/>
        <dbReference type="ChEBI" id="CHEBI:15377"/>
        <dbReference type="ChEBI" id="CHEBI:15378"/>
        <dbReference type="ChEBI" id="CHEBI:17790"/>
        <dbReference type="ChEBI" id="CHEBI:29973"/>
        <dbReference type="ChEBI" id="CHEBI:82795"/>
        <dbReference type="EC" id="3.1.1.61"/>
    </reaction>
</comment>
<dbReference type="Pfam" id="PF00072">
    <property type="entry name" value="Response_reg"/>
    <property type="match status" value="1"/>
</dbReference>
<dbReference type="GO" id="GO:0050568">
    <property type="term" value="F:protein-glutamine glutaminase activity"/>
    <property type="evidence" value="ECO:0007669"/>
    <property type="project" value="UniProtKB-UniRule"/>
</dbReference>
<dbReference type="GO" id="GO:0005737">
    <property type="term" value="C:cytoplasm"/>
    <property type="evidence" value="ECO:0007669"/>
    <property type="project" value="UniProtKB-SubCell"/>
</dbReference>
<evidence type="ECO:0000256" key="2">
    <source>
        <dbReference type="ARBA" id="ARBA00022500"/>
    </source>
</evidence>
<dbReference type="InterPro" id="IPR035909">
    <property type="entry name" value="CheB_C"/>
</dbReference>
<dbReference type="OrthoDB" id="9793421at2"/>
<dbReference type="SUPFAM" id="SSF52738">
    <property type="entry name" value="Methylesterase CheB, C-terminal domain"/>
    <property type="match status" value="1"/>
</dbReference>
<dbReference type="InterPro" id="IPR000673">
    <property type="entry name" value="Sig_transdc_resp-reg_Me-estase"/>
</dbReference>
<dbReference type="PANTHER" id="PTHR42872">
    <property type="entry name" value="PROTEIN-GLUTAMATE METHYLESTERASE/PROTEIN-GLUTAMINE GLUTAMINASE"/>
    <property type="match status" value="1"/>
</dbReference>
<dbReference type="InterPro" id="IPR008248">
    <property type="entry name" value="CheB-like"/>
</dbReference>
<comment type="catalytic activity">
    <reaction evidence="5">
        <text>L-glutaminyl-[protein] + H2O = L-glutamyl-[protein] + NH4(+)</text>
        <dbReference type="Rhea" id="RHEA:16441"/>
        <dbReference type="Rhea" id="RHEA-COMP:10207"/>
        <dbReference type="Rhea" id="RHEA-COMP:10208"/>
        <dbReference type="ChEBI" id="CHEBI:15377"/>
        <dbReference type="ChEBI" id="CHEBI:28938"/>
        <dbReference type="ChEBI" id="CHEBI:29973"/>
        <dbReference type="ChEBI" id="CHEBI:30011"/>
        <dbReference type="EC" id="3.5.1.44"/>
    </reaction>
</comment>
<comment type="subcellular location">
    <subcellularLocation>
        <location evidence="5">Cytoplasm</location>
    </subcellularLocation>
</comment>
<feature type="active site" evidence="5 6">
    <location>
        <position position="174"/>
    </location>
</feature>
<dbReference type="PROSITE" id="PS50122">
    <property type="entry name" value="CHEB"/>
    <property type="match status" value="1"/>
</dbReference>
<evidence type="ECO:0000313" key="11">
    <source>
        <dbReference type="Proteomes" id="UP000180098"/>
    </source>
</evidence>
<keyword evidence="3 5" id="KW-0378">Hydrolase</keyword>
<dbReference type="PIRSF" id="PIRSF000876">
    <property type="entry name" value="RR_chemtxs_CheB"/>
    <property type="match status" value="1"/>
</dbReference>
<organism evidence="10 11">
    <name type="scientific">Anaerobacillus arseniciselenatis</name>
    <dbReference type="NCBI Taxonomy" id="85682"/>
    <lineage>
        <taxon>Bacteria</taxon>
        <taxon>Bacillati</taxon>
        <taxon>Bacillota</taxon>
        <taxon>Bacilli</taxon>
        <taxon>Bacillales</taxon>
        <taxon>Bacillaceae</taxon>
        <taxon>Anaerobacillus</taxon>
    </lineage>
</organism>
<keyword evidence="5 7" id="KW-0597">Phosphoprotein</keyword>
<dbReference type="InterPro" id="IPR001789">
    <property type="entry name" value="Sig_transdc_resp-reg_receiver"/>
</dbReference>
<dbReference type="GO" id="GO:0008984">
    <property type="term" value="F:protein-glutamate methylesterase activity"/>
    <property type="evidence" value="ECO:0007669"/>
    <property type="project" value="UniProtKB-UniRule"/>
</dbReference>
<dbReference type="Pfam" id="PF01339">
    <property type="entry name" value="CheB_methylest"/>
    <property type="match status" value="1"/>
</dbReference>
<keyword evidence="11" id="KW-1185">Reference proteome</keyword>
<dbReference type="EC" id="3.5.1.44" evidence="5"/>
<feature type="active site" evidence="5 6">
    <location>
        <position position="297"/>
    </location>
</feature>
<comment type="caution">
    <text evidence="10">The sequence shown here is derived from an EMBL/GenBank/DDBJ whole genome shotgun (WGS) entry which is preliminary data.</text>
</comment>
<dbReference type="InterPro" id="IPR011006">
    <property type="entry name" value="CheY-like_superfamily"/>
</dbReference>
<evidence type="ECO:0000256" key="5">
    <source>
        <dbReference type="HAMAP-Rule" id="MF_00099"/>
    </source>
</evidence>
<dbReference type="Gene3D" id="3.40.50.2300">
    <property type="match status" value="1"/>
</dbReference>
<dbReference type="SMART" id="SM00448">
    <property type="entry name" value="REC"/>
    <property type="match status" value="1"/>
</dbReference>
<evidence type="ECO:0000256" key="4">
    <source>
        <dbReference type="ARBA" id="ARBA00048267"/>
    </source>
</evidence>
<reference evidence="10 11" key="1">
    <citation type="submission" date="2016-10" db="EMBL/GenBank/DDBJ databases">
        <title>Draft genome sequences of four alkaliphilic bacteria belonging to the Anaerobacillus genus.</title>
        <authorList>
            <person name="Bassil N.M."/>
            <person name="Lloyd J.R."/>
        </authorList>
    </citation>
    <scope>NUCLEOTIDE SEQUENCE [LARGE SCALE GENOMIC DNA]</scope>
    <source>
        <strain evidence="10 11">DSM 15340</strain>
    </source>
</reference>
<evidence type="ECO:0000259" key="8">
    <source>
        <dbReference type="PROSITE" id="PS50110"/>
    </source>
</evidence>
<gene>
    <name evidence="5" type="primary">cheB</name>
    <name evidence="10" type="ORF">BKP35_14110</name>
</gene>
<keyword evidence="2 5" id="KW-0145">Chemotaxis</keyword>
<dbReference type="PANTHER" id="PTHR42872:SF6">
    <property type="entry name" value="PROTEIN-GLUTAMATE METHYLESTERASE_PROTEIN-GLUTAMINE GLUTAMINASE"/>
    <property type="match status" value="1"/>
</dbReference>
<dbReference type="HAMAP" id="MF_00099">
    <property type="entry name" value="CheB_chemtxs"/>
    <property type="match status" value="1"/>
</dbReference>
<dbReference type="AlphaFoldDB" id="A0A1S2LF68"/>
<feature type="domain" description="Response regulatory" evidence="8">
    <location>
        <begin position="6"/>
        <end position="123"/>
    </location>
</feature>
<dbReference type="EC" id="3.1.1.61" evidence="5"/>
<evidence type="ECO:0000256" key="3">
    <source>
        <dbReference type="ARBA" id="ARBA00022801"/>
    </source>
</evidence>